<dbReference type="InterPro" id="IPR051313">
    <property type="entry name" value="Bact_iron-sidero_bind"/>
</dbReference>
<evidence type="ECO:0000313" key="8">
    <source>
        <dbReference type="EMBL" id="UXN70301.1"/>
    </source>
</evidence>
<name>A0ABY6CH38_9HYPH</name>
<keyword evidence="5 6" id="KW-0732">Signal</keyword>
<dbReference type="RefSeq" id="WP_262169238.1">
    <property type="nucleotide sequence ID" value="NZ_CP104965.1"/>
</dbReference>
<evidence type="ECO:0000256" key="3">
    <source>
        <dbReference type="ARBA" id="ARBA00022448"/>
    </source>
</evidence>
<evidence type="ECO:0000313" key="9">
    <source>
        <dbReference type="Proteomes" id="UP001061862"/>
    </source>
</evidence>
<dbReference type="InterPro" id="IPR002491">
    <property type="entry name" value="ABC_transptr_periplasmic_BD"/>
</dbReference>
<reference evidence="8 9" key="1">
    <citation type="submission" date="2022-09" db="EMBL/GenBank/DDBJ databases">
        <title>Interaction between co-microsymbionts with complementary sets of symbiotic genes in legume-rhizobium systems.</title>
        <authorList>
            <person name="Safronova V."/>
            <person name="Sazanova A."/>
            <person name="Afonin A."/>
            <person name="Chirak E."/>
        </authorList>
    </citation>
    <scope>NUCLEOTIDE SEQUENCE [LARGE SCALE GENOMIC DNA]</scope>
    <source>
        <strain evidence="8 9">A18/4-1</strain>
    </source>
</reference>
<accession>A0ABY6CH38</accession>
<sequence>MLRLFGFSAPLIAACLSILTLASVSAQDGPAFPITIEHALGTTIITEKPERVATVAWANHEVPLALGIVPVGFARANFGDDDGDGLLPWVAEKLAELGADTPVLFDEGDGIDFEAVAATEPDVILAAYSGLSQGDYDTLSQIAPVIAFPDASWSTDWRGMIRLNSAGLGLSAEGEALIASIEAEIATAVAGHPQLKDKAALFATHLNASDLSAINFYTTNDTRVKFFADLGMASPQSVVEATAPGKYSGSVSAERIDTFDDVDIIVTYGDQQLLDALKANPLLARMPAVANGALVILGGNPLGTAANPTPLSISWVLDDYLTLLAEAAKKSQ</sequence>
<feature type="chain" id="PRO_5046211248" evidence="6">
    <location>
        <begin position="27"/>
        <end position="332"/>
    </location>
</feature>
<keyword evidence="3" id="KW-0813">Transport</keyword>
<evidence type="ECO:0000259" key="7">
    <source>
        <dbReference type="PROSITE" id="PS50983"/>
    </source>
</evidence>
<dbReference type="Gene3D" id="3.40.50.1980">
    <property type="entry name" value="Nitrogenase molybdenum iron protein domain"/>
    <property type="match status" value="2"/>
</dbReference>
<comment type="subcellular location">
    <subcellularLocation>
        <location evidence="1">Cell envelope</location>
    </subcellularLocation>
</comment>
<comment type="similarity">
    <text evidence="2">Belongs to the bacterial solute-binding protein 8 family.</text>
</comment>
<evidence type="ECO:0000256" key="2">
    <source>
        <dbReference type="ARBA" id="ARBA00008814"/>
    </source>
</evidence>
<dbReference type="PROSITE" id="PS50983">
    <property type="entry name" value="FE_B12_PBP"/>
    <property type="match status" value="1"/>
</dbReference>
<feature type="domain" description="Fe/B12 periplasmic-binding" evidence="7">
    <location>
        <begin position="51"/>
        <end position="328"/>
    </location>
</feature>
<feature type="signal peptide" evidence="6">
    <location>
        <begin position="1"/>
        <end position="26"/>
    </location>
</feature>
<protein>
    <submittedName>
        <fullName evidence="8">Iron-siderophore ABC transporter substrate-binding protein</fullName>
    </submittedName>
</protein>
<evidence type="ECO:0000256" key="6">
    <source>
        <dbReference type="SAM" id="SignalP"/>
    </source>
</evidence>
<keyword evidence="9" id="KW-1185">Reference proteome</keyword>
<dbReference type="PANTHER" id="PTHR30532">
    <property type="entry name" value="IRON III DICITRATE-BINDING PERIPLASMIC PROTEIN"/>
    <property type="match status" value="1"/>
</dbReference>
<evidence type="ECO:0000256" key="1">
    <source>
        <dbReference type="ARBA" id="ARBA00004196"/>
    </source>
</evidence>
<proteinExistence type="inferred from homology"/>
<dbReference type="SUPFAM" id="SSF53807">
    <property type="entry name" value="Helical backbone' metal receptor"/>
    <property type="match status" value="1"/>
</dbReference>
<evidence type="ECO:0000256" key="5">
    <source>
        <dbReference type="ARBA" id="ARBA00022729"/>
    </source>
</evidence>
<organism evidence="8 9">
    <name type="scientific">Devosia neptuniae</name>
    <dbReference type="NCBI Taxonomy" id="191302"/>
    <lineage>
        <taxon>Bacteria</taxon>
        <taxon>Pseudomonadati</taxon>
        <taxon>Pseudomonadota</taxon>
        <taxon>Alphaproteobacteria</taxon>
        <taxon>Hyphomicrobiales</taxon>
        <taxon>Devosiaceae</taxon>
        <taxon>Devosia</taxon>
    </lineage>
</organism>
<keyword evidence="4" id="KW-0410">Iron transport</keyword>
<dbReference type="PROSITE" id="PS51257">
    <property type="entry name" value="PROKAR_LIPOPROTEIN"/>
    <property type="match status" value="1"/>
</dbReference>
<gene>
    <name evidence="8" type="ORF">N8A98_03635</name>
</gene>
<keyword evidence="4" id="KW-0406">Ion transport</keyword>
<dbReference type="Pfam" id="PF01497">
    <property type="entry name" value="Peripla_BP_2"/>
    <property type="match status" value="1"/>
</dbReference>
<dbReference type="CDD" id="cd01146">
    <property type="entry name" value="FhuD"/>
    <property type="match status" value="1"/>
</dbReference>
<dbReference type="Proteomes" id="UP001061862">
    <property type="component" value="Chromosome"/>
</dbReference>
<dbReference type="PANTHER" id="PTHR30532:SF24">
    <property type="entry name" value="FERRIC ENTEROBACTIN-BINDING PERIPLASMIC PROTEIN FEPB"/>
    <property type="match status" value="1"/>
</dbReference>
<keyword evidence="4" id="KW-0408">Iron</keyword>
<evidence type="ECO:0000256" key="4">
    <source>
        <dbReference type="ARBA" id="ARBA00022496"/>
    </source>
</evidence>
<dbReference type="EMBL" id="CP104965">
    <property type="protein sequence ID" value="UXN70301.1"/>
    <property type="molecule type" value="Genomic_DNA"/>
</dbReference>